<evidence type="ECO:0000313" key="3">
    <source>
        <dbReference type="EMBL" id="MFB9770754.1"/>
    </source>
</evidence>
<comment type="caution">
    <text evidence="3">The sequence shown here is derived from an EMBL/GenBank/DDBJ whole genome shotgun (WGS) entry which is preliminary data.</text>
</comment>
<dbReference type="Pfam" id="PF13586">
    <property type="entry name" value="DDE_Tnp_1_2"/>
    <property type="match status" value="1"/>
</dbReference>
<proteinExistence type="predicted"/>
<evidence type="ECO:0000313" key="2">
    <source>
        <dbReference type="EMBL" id="MFB9770751.1"/>
    </source>
</evidence>
<protein>
    <submittedName>
        <fullName evidence="3">Transposase</fullName>
    </submittedName>
</protein>
<reference evidence="3 4" key="1">
    <citation type="submission" date="2024-09" db="EMBL/GenBank/DDBJ databases">
        <authorList>
            <person name="Sun Q."/>
            <person name="Mori K."/>
        </authorList>
    </citation>
    <scope>NUCLEOTIDE SEQUENCE [LARGE SCALE GENOMIC DNA]</scope>
    <source>
        <strain evidence="3 4">TBRC 4576</strain>
    </source>
</reference>
<evidence type="ECO:0000259" key="1">
    <source>
        <dbReference type="Pfam" id="PF13586"/>
    </source>
</evidence>
<feature type="non-terminal residue" evidence="3">
    <location>
        <position position="1"/>
    </location>
</feature>
<dbReference type="PANTHER" id="PTHR30007">
    <property type="entry name" value="PHP DOMAIN PROTEIN"/>
    <property type="match status" value="1"/>
</dbReference>
<dbReference type="InterPro" id="IPR025668">
    <property type="entry name" value="Tnp_DDE_dom"/>
</dbReference>
<accession>A0ABV5WX67</accession>
<feature type="domain" description="Transposase DDE" evidence="1">
    <location>
        <begin position="2"/>
        <end position="48"/>
    </location>
</feature>
<evidence type="ECO:0000313" key="4">
    <source>
        <dbReference type="Proteomes" id="UP001589691"/>
    </source>
</evidence>
<dbReference type="RefSeq" id="WP_379811290.1">
    <property type="nucleotide sequence ID" value="NZ_JBHLZY010000039.1"/>
</dbReference>
<keyword evidence="4" id="KW-1185">Reference proteome</keyword>
<dbReference type="EMBL" id="JBHLZY010000039">
    <property type="protein sequence ID" value="MFB9770754.1"/>
    <property type="molecule type" value="Genomic_DNA"/>
</dbReference>
<name>A0ABV5WX67_9LACO</name>
<dbReference type="PANTHER" id="PTHR30007:SF0">
    <property type="entry name" value="TRANSPOSASE"/>
    <property type="match status" value="1"/>
</dbReference>
<sequence>GQVTPQRWVIERSFSWLGKHRRLWRNCERKLNTSKMMISLAFLRILLKRF</sequence>
<dbReference type="Proteomes" id="UP001589691">
    <property type="component" value="Unassembled WGS sequence"/>
</dbReference>
<organism evidence="3 4">
    <name type="scientific">Lactiplantibacillus modestisalitolerans</name>
    <dbReference type="NCBI Taxonomy" id="1457219"/>
    <lineage>
        <taxon>Bacteria</taxon>
        <taxon>Bacillati</taxon>
        <taxon>Bacillota</taxon>
        <taxon>Bacilli</taxon>
        <taxon>Lactobacillales</taxon>
        <taxon>Lactobacillaceae</taxon>
        <taxon>Lactiplantibacillus</taxon>
    </lineage>
</organism>
<dbReference type="EMBL" id="JBHLZY010000039">
    <property type="protein sequence ID" value="MFB9770751.1"/>
    <property type="molecule type" value="Genomic_DNA"/>
</dbReference>
<gene>
    <name evidence="2" type="ORF">ACFFLI_12905</name>
    <name evidence="3" type="ORF">ACFFLI_12920</name>
</gene>